<keyword evidence="6 7" id="KW-0472">Membrane</keyword>
<dbReference type="InterPro" id="IPR010656">
    <property type="entry name" value="DctM"/>
</dbReference>
<evidence type="ECO:0000256" key="7">
    <source>
        <dbReference type="RuleBase" id="RU369079"/>
    </source>
</evidence>
<sequence>MIIAMAIALLAAGMLIAGFEMLMVLGVPTLAIRMGFFERLPDMIIAQKITGGINQSLLLAIPFFLFAAELMGRGQIAGRLTGLVRALVGHARGGIGYTTIGGAMGFGSVSGSAPATVAAMGHILYPELRRARFRDKFALGLIVSSAETALLIPPSITLIVYGWITGTSITALFAAGLSVGVVMGLAFAALTAIEARRTGVMGDPRATLAEILTALRRAGWALGMPVLILGGIYGGLVTPTEAAVVSVVYAILVESLVYRGLTLQGLVAAAEKTAIQNAVIFLLLALGTLLSYFITLAQIPDMLIAAVERVQAGPVVFLMIANVAFIIAGMFVDPNSIQLILVPALYPVATSLGIDPVHFGMIVAVNVTLGMVTPPFGLDLFVASSTLQKPVTEIIAGIWPFIIVNLLVLLLVTYVPGIATLVPDLLL</sequence>
<feature type="transmembrane region" description="Helical" evidence="7">
    <location>
        <begin position="7"/>
        <end position="32"/>
    </location>
</feature>
<proteinExistence type="inferred from homology"/>
<dbReference type="Proteomes" id="UP000198307">
    <property type="component" value="Unassembled WGS sequence"/>
</dbReference>
<keyword evidence="4 7" id="KW-0812">Transmembrane</keyword>
<feature type="transmembrane region" description="Helical" evidence="7">
    <location>
        <begin position="394"/>
        <end position="419"/>
    </location>
</feature>
<dbReference type="Pfam" id="PF06808">
    <property type="entry name" value="DctM"/>
    <property type="match status" value="1"/>
</dbReference>
<accession>A0A239PSZ2</accession>
<dbReference type="OrthoDB" id="9790209at2"/>
<feature type="transmembrane region" description="Helical" evidence="7">
    <location>
        <begin position="242"/>
        <end position="261"/>
    </location>
</feature>
<feature type="transmembrane region" description="Helical" evidence="7">
    <location>
        <begin position="273"/>
        <end position="294"/>
    </location>
</feature>
<dbReference type="GO" id="GO:0005886">
    <property type="term" value="C:plasma membrane"/>
    <property type="evidence" value="ECO:0007669"/>
    <property type="project" value="UniProtKB-SubCell"/>
</dbReference>
<dbReference type="AlphaFoldDB" id="A0A239PSZ2"/>
<comment type="function">
    <text evidence="7">Part of the tripartite ATP-independent periplasmic (TRAP) transport system.</text>
</comment>
<feature type="transmembrane region" description="Helical" evidence="7">
    <location>
        <begin position="52"/>
        <end position="71"/>
    </location>
</feature>
<keyword evidence="7" id="KW-0813">Transport</keyword>
<dbReference type="EMBL" id="FZQB01000005">
    <property type="protein sequence ID" value="SNT73404.1"/>
    <property type="molecule type" value="Genomic_DNA"/>
</dbReference>
<feature type="domain" description="TRAP C4-dicarboxylate transport system permease DctM subunit" evidence="8">
    <location>
        <begin position="11"/>
        <end position="418"/>
    </location>
</feature>
<comment type="similarity">
    <text evidence="7">Belongs to the TRAP transporter large permease family.</text>
</comment>
<keyword evidence="5 7" id="KW-1133">Transmembrane helix</keyword>
<feature type="transmembrane region" description="Helical" evidence="7">
    <location>
        <begin position="360"/>
        <end position="382"/>
    </location>
</feature>
<keyword evidence="3 7" id="KW-0997">Cell inner membrane</keyword>
<evidence type="ECO:0000256" key="2">
    <source>
        <dbReference type="ARBA" id="ARBA00022475"/>
    </source>
</evidence>
<keyword evidence="10" id="KW-1185">Reference proteome</keyword>
<feature type="transmembrane region" description="Helical" evidence="7">
    <location>
        <begin position="170"/>
        <end position="193"/>
    </location>
</feature>
<evidence type="ECO:0000256" key="6">
    <source>
        <dbReference type="ARBA" id="ARBA00023136"/>
    </source>
</evidence>
<evidence type="ECO:0000256" key="3">
    <source>
        <dbReference type="ARBA" id="ARBA00022519"/>
    </source>
</evidence>
<evidence type="ECO:0000256" key="1">
    <source>
        <dbReference type="ARBA" id="ARBA00004429"/>
    </source>
</evidence>
<evidence type="ECO:0000313" key="9">
    <source>
        <dbReference type="EMBL" id="SNT73404.1"/>
    </source>
</evidence>
<dbReference type="InterPro" id="IPR004681">
    <property type="entry name" value="TRAP_DctM"/>
</dbReference>
<comment type="subunit">
    <text evidence="7">The complex comprises the extracytoplasmic solute receptor protein and the two transmembrane proteins.</text>
</comment>
<comment type="subcellular location">
    <subcellularLocation>
        <location evidence="1 7">Cell inner membrane</location>
        <topology evidence="1 7">Multi-pass membrane protein</topology>
    </subcellularLocation>
</comment>
<reference evidence="9 10" key="1">
    <citation type="submission" date="2017-07" db="EMBL/GenBank/DDBJ databases">
        <authorList>
            <person name="Sun Z.S."/>
            <person name="Albrecht U."/>
            <person name="Echele G."/>
            <person name="Lee C.C."/>
        </authorList>
    </citation>
    <scope>NUCLEOTIDE SEQUENCE [LARGE SCALE GENOMIC DNA]</scope>
    <source>
        <strain evidence="9 10">DSM 14827</strain>
    </source>
</reference>
<evidence type="ECO:0000313" key="10">
    <source>
        <dbReference type="Proteomes" id="UP000198307"/>
    </source>
</evidence>
<evidence type="ECO:0000259" key="8">
    <source>
        <dbReference type="Pfam" id="PF06808"/>
    </source>
</evidence>
<dbReference type="RefSeq" id="WP_089343959.1">
    <property type="nucleotide sequence ID" value="NZ_CP067132.1"/>
</dbReference>
<keyword evidence="2" id="KW-1003">Cell membrane</keyword>
<dbReference type="PANTHER" id="PTHR33362:SF5">
    <property type="entry name" value="C4-DICARBOXYLATE TRAP TRANSPORTER LARGE PERMEASE PROTEIN DCTM"/>
    <property type="match status" value="1"/>
</dbReference>
<feature type="transmembrane region" description="Helical" evidence="7">
    <location>
        <begin position="314"/>
        <end position="332"/>
    </location>
</feature>
<feature type="transmembrane region" description="Helical" evidence="7">
    <location>
        <begin position="337"/>
        <end position="354"/>
    </location>
</feature>
<dbReference type="PANTHER" id="PTHR33362">
    <property type="entry name" value="SIALIC ACID TRAP TRANSPORTER PERMEASE PROTEIN SIAT-RELATED"/>
    <property type="match status" value="1"/>
</dbReference>
<dbReference type="NCBIfam" id="TIGR00786">
    <property type="entry name" value="dctM"/>
    <property type="match status" value="1"/>
</dbReference>
<evidence type="ECO:0000256" key="5">
    <source>
        <dbReference type="ARBA" id="ARBA00022989"/>
    </source>
</evidence>
<feature type="transmembrane region" description="Helical" evidence="7">
    <location>
        <begin position="214"/>
        <end position="236"/>
    </location>
</feature>
<feature type="transmembrane region" description="Helical" evidence="7">
    <location>
        <begin position="137"/>
        <end position="164"/>
    </location>
</feature>
<evidence type="ECO:0000256" key="4">
    <source>
        <dbReference type="ARBA" id="ARBA00022692"/>
    </source>
</evidence>
<dbReference type="GO" id="GO:0022857">
    <property type="term" value="F:transmembrane transporter activity"/>
    <property type="evidence" value="ECO:0007669"/>
    <property type="project" value="UniProtKB-UniRule"/>
</dbReference>
<name>A0A239PSZ2_9RHOB</name>
<organism evidence="9 10">
    <name type="scientific">Paracoccus seriniphilus</name>
    <dbReference type="NCBI Taxonomy" id="184748"/>
    <lineage>
        <taxon>Bacteria</taxon>
        <taxon>Pseudomonadati</taxon>
        <taxon>Pseudomonadota</taxon>
        <taxon>Alphaproteobacteria</taxon>
        <taxon>Rhodobacterales</taxon>
        <taxon>Paracoccaceae</taxon>
        <taxon>Paracoccus</taxon>
    </lineage>
</organism>
<protein>
    <recommendedName>
        <fullName evidence="7">TRAP transporter large permease protein</fullName>
    </recommendedName>
</protein>
<dbReference type="PIRSF" id="PIRSF006066">
    <property type="entry name" value="HI0050"/>
    <property type="match status" value="1"/>
</dbReference>
<gene>
    <name evidence="9" type="ORF">SAMN05444959_10510</name>
</gene>